<dbReference type="AlphaFoldDB" id="A0A7K1YFF9"/>
<sequence length="115" mass="12597">MAALTERSCNTRFICLSVQNERNQNAITTNFLNAESAEAGAPDQRQLAMSVCFLPLINETTDISGTAPTADHKLQPLIVCELSDSAGRISLQGWDCVRERASAFEKCSPYCKEIV</sequence>
<comment type="caution">
    <text evidence="1">The sequence shown here is derived from an EMBL/GenBank/DDBJ whole genome shotgun (WGS) entry which is preliminary data.</text>
</comment>
<name>A0A7K1YFF9_9SPHI</name>
<reference evidence="1 2" key="1">
    <citation type="submission" date="2019-11" db="EMBL/GenBank/DDBJ databases">
        <title>Pedobacter sp. HMF7647 Genome sequencing and assembly.</title>
        <authorList>
            <person name="Kang H."/>
            <person name="Kim H."/>
            <person name="Joh K."/>
        </authorList>
    </citation>
    <scope>NUCLEOTIDE SEQUENCE [LARGE SCALE GENOMIC DNA]</scope>
    <source>
        <strain evidence="1 2">HMF7647</strain>
    </source>
</reference>
<gene>
    <name evidence="1" type="ORF">GS399_20435</name>
</gene>
<protein>
    <submittedName>
        <fullName evidence="1">Uncharacterized protein</fullName>
    </submittedName>
</protein>
<organism evidence="1 2">
    <name type="scientific">Hufsiella arboris</name>
    <dbReference type="NCBI Taxonomy" id="2695275"/>
    <lineage>
        <taxon>Bacteria</taxon>
        <taxon>Pseudomonadati</taxon>
        <taxon>Bacteroidota</taxon>
        <taxon>Sphingobacteriia</taxon>
        <taxon>Sphingobacteriales</taxon>
        <taxon>Sphingobacteriaceae</taxon>
        <taxon>Hufsiella</taxon>
    </lineage>
</organism>
<dbReference type="Proteomes" id="UP000466586">
    <property type="component" value="Unassembled WGS sequence"/>
</dbReference>
<dbReference type="EMBL" id="WVHT01000026">
    <property type="protein sequence ID" value="MXV53335.1"/>
    <property type="molecule type" value="Genomic_DNA"/>
</dbReference>
<dbReference type="RefSeq" id="WP_160846514.1">
    <property type="nucleotide sequence ID" value="NZ_WVHT01000026.1"/>
</dbReference>
<accession>A0A7K1YFF9</accession>
<evidence type="ECO:0000313" key="1">
    <source>
        <dbReference type="EMBL" id="MXV53335.1"/>
    </source>
</evidence>
<evidence type="ECO:0000313" key="2">
    <source>
        <dbReference type="Proteomes" id="UP000466586"/>
    </source>
</evidence>
<keyword evidence="2" id="KW-1185">Reference proteome</keyword>
<proteinExistence type="predicted"/>